<evidence type="ECO:0000256" key="3">
    <source>
        <dbReference type="SAM" id="SignalP"/>
    </source>
</evidence>
<comment type="caution">
    <text evidence="5">The sequence shown here is derived from an EMBL/GenBank/DDBJ whole genome shotgun (WGS) entry which is preliminary data.</text>
</comment>
<proteinExistence type="predicted"/>
<keyword evidence="2" id="KW-0812">Transmembrane</keyword>
<feature type="region of interest" description="Disordered" evidence="1">
    <location>
        <begin position="23"/>
        <end position="188"/>
    </location>
</feature>
<gene>
    <name evidence="5" type="ORF">PM001_LOCUS10855</name>
    <name evidence="4" type="ORF">PM001_LOCUS9007</name>
</gene>
<evidence type="ECO:0000313" key="5">
    <source>
        <dbReference type="EMBL" id="CAK7925705.1"/>
    </source>
</evidence>
<feature type="transmembrane region" description="Helical" evidence="2">
    <location>
        <begin position="187"/>
        <end position="209"/>
    </location>
</feature>
<protein>
    <submittedName>
        <fullName evidence="5">Uncharacterized protein</fullName>
    </submittedName>
</protein>
<keyword evidence="2" id="KW-0472">Membrane</keyword>
<feature type="compositionally biased region" description="Basic and acidic residues" evidence="1">
    <location>
        <begin position="77"/>
        <end position="90"/>
    </location>
</feature>
<keyword evidence="2" id="KW-1133">Transmembrane helix</keyword>
<name>A0AAV1TTG7_9STRA</name>
<evidence type="ECO:0000313" key="4">
    <source>
        <dbReference type="EMBL" id="CAK7923857.1"/>
    </source>
</evidence>
<evidence type="ECO:0000313" key="6">
    <source>
        <dbReference type="Proteomes" id="UP001162060"/>
    </source>
</evidence>
<sequence>MFHKLAVCTAVIAAVLSDETLAVPQGTSLPPSTTDGSPEGPYMPAGTEGYPPITPSAMNPVKETSSHVSDCEPNFPPEHKNEEQGTEDAKVPTIPAGSSAPSVETPELPPVITPVKPQPSPAASPKEPQPSPVAPSSSTPEGPAAKTGVAMDEEEEKEEQKTKDEEPEHAAQHVETQSTDDSENSKFSGSAGLMIAGVVAAVAVVGLAVSQVKKARETDAALATPGDHENIHIEIRRTPDGGSTIL</sequence>
<dbReference type="EMBL" id="CAKLBY020000088">
    <property type="protein sequence ID" value="CAK7925705.1"/>
    <property type="molecule type" value="Genomic_DNA"/>
</dbReference>
<organism evidence="5 6">
    <name type="scientific">Peronospora matthiolae</name>
    <dbReference type="NCBI Taxonomy" id="2874970"/>
    <lineage>
        <taxon>Eukaryota</taxon>
        <taxon>Sar</taxon>
        <taxon>Stramenopiles</taxon>
        <taxon>Oomycota</taxon>
        <taxon>Peronosporomycetes</taxon>
        <taxon>Peronosporales</taxon>
        <taxon>Peronosporaceae</taxon>
        <taxon>Peronospora</taxon>
    </lineage>
</organism>
<accession>A0AAV1TTG7</accession>
<feature type="compositionally biased region" description="Pro residues" evidence="1">
    <location>
        <begin position="107"/>
        <end position="133"/>
    </location>
</feature>
<keyword evidence="3" id="KW-0732">Signal</keyword>
<feature type="signal peptide" evidence="3">
    <location>
        <begin position="1"/>
        <end position="22"/>
    </location>
</feature>
<reference evidence="5" key="1">
    <citation type="submission" date="2024-01" db="EMBL/GenBank/DDBJ databases">
        <authorList>
            <person name="Webb A."/>
        </authorList>
    </citation>
    <scope>NUCLEOTIDE SEQUENCE</scope>
    <source>
        <strain evidence="5">Pm1</strain>
    </source>
</reference>
<evidence type="ECO:0000256" key="1">
    <source>
        <dbReference type="SAM" id="MobiDB-lite"/>
    </source>
</evidence>
<evidence type="ECO:0000256" key="2">
    <source>
        <dbReference type="SAM" id="Phobius"/>
    </source>
</evidence>
<dbReference type="EMBL" id="CAKLBY020000071">
    <property type="protein sequence ID" value="CAK7923857.1"/>
    <property type="molecule type" value="Genomic_DNA"/>
</dbReference>
<dbReference type="AlphaFoldDB" id="A0AAV1TTG7"/>
<dbReference type="Proteomes" id="UP001162060">
    <property type="component" value="Unassembled WGS sequence"/>
</dbReference>
<feature type="chain" id="PRO_5044714124" evidence="3">
    <location>
        <begin position="23"/>
        <end position="246"/>
    </location>
</feature>
<feature type="compositionally biased region" description="Basic and acidic residues" evidence="1">
    <location>
        <begin position="158"/>
        <end position="172"/>
    </location>
</feature>
<feature type="compositionally biased region" description="Polar residues" evidence="1">
    <location>
        <begin position="25"/>
        <end position="36"/>
    </location>
</feature>